<dbReference type="SUPFAM" id="SSF51905">
    <property type="entry name" value="FAD/NAD(P)-binding domain"/>
    <property type="match status" value="1"/>
</dbReference>
<feature type="domain" description="Glucose-methanol-choline oxidoreductase N-terminal" evidence="6">
    <location>
        <begin position="326"/>
        <end position="349"/>
    </location>
</feature>
<evidence type="ECO:0000256" key="1">
    <source>
        <dbReference type="ARBA" id="ARBA00001974"/>
    </source>
</evidence>
<comment type="caution">
    <text evidence="7">The sequence shown here is derived from an EMBL/GenBank/DDBJ whole genome shotgun (WGS) entry which is preliminary data.</text>
</comment>
<evidence type="ECO:0000313" key="8">
    <source>
        <dbReference type="Proteomes" id="UP000499080"/>
    </source>
</evidence>
<evidence type="ECO:0000313" key="7">
    <source>
        <dbReference type="EMBL" id="GBM68488.1"/>
    </source>
</evidence>
<keyword evidence="8" id="KW-1185">Reference proteome</keyword>
<dbReference type="GO" id="GO:0050660">
    <property type="term" value="F:flavin adenine dinucleotide binding"/>
    <property type="evidence" value="ECO:0007669"/>
    <property type="project" value="InterPro"/>
</dbReference>
<comment type="similarity">
    <text evidence="2 5">Belongs to the GMC oxidoreductase family.</text>
</comment>
<keyword evidence="4 5" id="KW-0274">FAD</keyword>
<evidence type="ECO:0000256" key="4">
    <source>
        <dbReference type="ARBA" id="ARBA00022827"/>
    </source>
</evidence>
<dbReference type="AlphaFoldDB" id="A0A4Y2HTB7"/>
<dbReference type="PANTHER" id="PTHR11552">
    <property type="entry name" value="GLUCOSE-METHANOL-CHOLINE GMC OXIDOREDUCTASE"/>
    <property type="match status" value="1"/>
</dbReference>
<dbReference type="Pfam" id="PF00732">
    <property type="entry name" value="GMC_oxred_N"/>
    <property type="match status" value="1"/>
</dbReference>
<dbReference type="EMBL" id="BGPR01002145">
    <property type="protein sequence ID" value="GBM68488.1"/>
    <property type="molecule type" value="Genomic_DNA"/>
</dbReference>
<organism evidence="7 8">
    <name type="scientific">Araneus ventricosus</name>
    <name type="common">Orbweaver spider</name>
    <name type="synonym">Epeira ventricosa</name>
    <dbReference type="NCBI Taxonomy" id="182803"/>
    <lineage>
        <taxon>Eukaryota</taxon>
        <taxon>Metazoa</taxon>
        <taxon>Ecdysozoa</taxon>
        <taxon>Arthropoda</taxon>
        <taxon>Chelicerata</taxon>
        <taxon>Arachnida</taxon>
        <taxon>Araneae</taxon>
        <taxon>Araneomorphae</taxon>
        <taxon>Entelegynae</taxon>
        <taxon>Araneoidea</taxon>
        <taxon>Araneidae</taxon>
        <taxon>Araneus</taxon>
    </lineage>
</organism>
<dbReference type="Gene3D" id="3.50.50.60">
    <property type="entry name" value="FAD/NAD(P)-binding domain"/>
    <property type="match status" value="2"/>
</dbReference>
<dbReference type="PROSITE" id="PS00623">
    <property type="entry name" value="GMC_OXRED_1"/>
    <property type="match status" value="1"/>
</dbReference>
<dbReference type="InterPro" id="IPR012132">
    <property type="entry name" value="GMC_OxRdtase"/>
</dbReference>
<gene>
    <name evidence="7" type="primary">Gld_31</name>
    <name evidence="7" type="ORF">AVEN_144200_1</name>
</gene>
<dbReference type="InterPro" id="IPR000172">
    <property type="entry name" value="GMC_OxRdtase_N"/>
</dbReference>
<dbReference type="GO" id="GO:0016614">
    <property type="term" value="F:oxidoreductase activity, acting on CH-OH group of donors"/>
    <property type="evidence" value="ECO:0007669"/>
    <property type="project" value="InterPro"/>
</dbReference>
<keyword evidence="3 5" id="KW-0285">Flavoprotein</keyword>
<proteinExistence type="inferred from homology"/>
<evidence type="ECO:0000259" key="6">
    <source>
        <dbReference type="PROSITE" id="PS00623"/>
    </source>
</evidence>
<dbReference type="PANTHER" id="PTHR11552:SF147">
    <property type="entry name" value="CHOLINE DEHYDROGENASE, MITOCHONDRIAL"/>
    <property type="match status" value="1"/>
</dbReference>
<dbReference type="Proteomes" id="UP000499080">
    <property type="component" value="Unassembled WGS sequence"/>
</dbReference>
<dbReference type="InterPro" id="IPR036188">
    <property type="entry name" value="FAD/NAD-bd_sf"/>
</dbReference>
<dbReference type="SUPFAM" id="SSF54373">
    <property type="entry name" value="FAD-linked reductases, C-terminal domain"/>
    <property type="match status" value="1"/>
</dbReference>
<dbReference type="InterPro" id="IPR007867">
    <property type="entry name" value="GMC_OxRtase_C"/>
</dbReference>
<accession>A0A4Y2HTB7</accession>
<evidence type="ECO:0000256" key="2">
    <source>
        <dbReference type="ARBA" id="ARBA00010790"/>
    </source>
</evidence>
<dbReference type="Gene3D" id="3.30.560.10">
    <property type="entry name" value="Glucose Oxidase, domain 3"/>
    <property type="match status" value="2"/>
</dbReference>
<name>A0A4Y2HTB7_ARAVE</name>
<protein>
    <submittedName>
        <fullName evidence="7">Glucose dehydrogenase [FAD, quinone]</fullName>
    </submittedName>
</protein>
<evidence type="ECO:0000256" key="3">
    <source>
        <dbReference type="ARBA" id="ARBA00022630"/>
    </source>
</evidence>
<sequence>MFISTFAYLPGEHSSPFEDDPAIQMYFLEAPVKFLKKDSHIRPDVYKKFAAPYDHTPKYLCIVNALKPRSRGTIRLKSRNPYDAPLIDPNYFDDPRDVDDIVQGLKTCQRIATSEPMQRVGSKPFETILPGCEDCAGDEDRYLECVVRSIIISFHQAGGSAKMGDPKDPSTVVDPELRIMSSIRNSSCGFKREPGINFHPQSGAMDIAAERAYPTPFATSPLLPLLLMSLATQRNVPKQAMTFKDEYDYIVVGSGSAGSVVASRLSEEPCVNVLLLEAGHGAPLLNDIPSIGRSFWFTDLDWAYKTTPQKNIGDSLVNRQVIFPAGKGLGGSSLLNAMLYVRGNRKNYDDWAAQGAKGWSFQEVWPYFLKMEDNRDMEYLAGGYHGVGGPLTVEKPRYTSEIKGPIGEAAQQLGYKIVDSSGARQTGK</sequence>
<dbReference type="OrthoDB" id="269227at2759"/>
<dbReference type="Pfam" id="PF05199">
    <property type="entry name" value="GMC_oxred_C"/>
    <property type="match status" value="1"/>
</dbReference>
<reference evidence="7 8" key="1">
    <citation type="journal article" date="2019" name="Sci. Rep.">
        <title>Orb-weaving spider Araneus ventricosus genome elucidates the spidroin gene catalogue.</title>
        <authorList>
            <person name="Kono N."/>
            <person name="Nakamura H."/>
            <person name="Ohtoshi R."/>
            <person name="Moran D.A.P."/>
            <person name="Shinohara A."/>
            <person name="Yoshida Y."/>
            <person name="Fujiwara M."/>
            <person name="Mori M."/>
            <person name="Tomita M."/>
            <person name="Arakawa K."/>
        </authorList>
    </citation>
    <scope>NUCLEOTIDE SEQUENCE [LARGE SCALE GENOMIC DNA]</scope>
</reference>
<comment type="cofactor">
    <cofactor evidence="1">
        <name>FAD</name>
        <dbReference type="ChEBI" id="CHEBI:57692"/>
    </cofactor>
</comment>
<evidence type="ECO:0000256" key="5">
    <source>
        <dbReference type="RuleBase" id="RU003968"/>
    </source>
</evidence>